<reference evidence="2 3" key="1">
    <citation type="submission" date="2019-01" db="EMBL/GenBank/DDBJ databases">
        <title>A draft genome assembly of the solar-powered sea slug Elysia chlorotica.</title>
        <authorList>
            <person name="Cai H."/>
            <person name="Li Q."/>
            <person name="Fang X."/>
            <person name="Li J."/>
            <person name="Curtis N.E."/>
            <person name="Altenburger A."/>
            <person name="Shibata T."/>
            <person name="Feng M."/>
            <person name="Maeda T."/>
            <person name="Schwartz J.A."/>
            <person name="Shigenobu S."/>
            <person name="Lundholm N."/>
            <person name="Nishiyama T."/>
            <person name="Yang H."/>
            <person name="Hasebe M."/>
            <person name="Li S."/>
            <person name="Pierce S.K."/>
            <person name="Wang J."/>
        </authorList>
    </citation>
    <scope>NUCLEOTIDE SEQUENCE [LARGE SCALE GENOMIC DNA]</scope>
    <source>
        <strain evidence="2">EC2010</strain>
        <tissue evidence="2">Whole organism of an adult</tissue>
    </source>
</reference>
<dbReference type="EMBL" id="RQTK01001031">
    <property type="protein sequence ID" value="RUS72694.1"/>
    <property type="molecule type" value="Genomic_DNA"/>
</dbReference>
<evidence type="ECO:0000256" key="1">
    <source>
        <dbReference type="SAM" id="SignalP"/>
    </source>
</evidence>
<protein>
    <recommendedName>
        <fullName evidence="4">Ig-like domain-containing protein</fullName>
    </recommendedName>
</protein>
<proteinExistence type="predicted"/>
<dbReference type="OrthoDB" id="6092848at2759"/>
<feature type="chain" id="PRO_5018769248" description="Ig-like domain-containing protein" evidence="1">
    <location>
        <begin position="22"/>
        <end position="248"/>
    </location>
</feature>
<comment type="caution">
    <text evidence="2">The sequence shown here is derived from an EMBL/GenBank/DDBJ whole genome shotgun (WGS) entry which is preliminary data.</text>
</comment>
<feature type="signal peptide" evidence="1">
    <location>
        <begin position="1"/>
        <end position="21"/>
    </location>
</feature>
<evidence type="ECO:0000313" key="2">
    <source>
        <dbReference type="EMBL" id="RUS72694.1"/>
    </source>
</evidence>
<name>A0A3S0ZDS7_ELYCH</name>
<dbReference type="AlphaFoldDB" id="A0A3S0ZDS7"/>
<dbReference type="Proteomes" id="UP000271974">
    <property type="component" value="Unassembled WGS sequence"/>
</dbReference>
<keyword evidence="3" id="KW-1185">Reference proteome</keyword>
<evidence type="ECO:0008006" key="4">
    <source>
        <dbReference type="Google" id="ProtNLM"/>
    </source>
</evidence>
<organism evidence="2 3">
    <name type="scientific">Elysia chlorotica</name>
    <name type="common">Eastern emerald elysia</name>
    <name type="synonym">Sea slug</name>
    <dbReference type="NCBI Taxonomy" id="188477"/>
    <lineage>
        <taxon>Eukaryota</taxon>
        <taxon>Metazoa</taxon>
        <taxon>Spiralia</taxon>
        <taxon>Lophotrochozoa</taxon>
        <taxon>Mollusca</taxon>
        <taxon>Gastropoda</taxon>
        <taxon>Heterobranchia</taxon>
        <taxon>Euthyneura</taxon>
        <taxon>Panpulmonata</taxon>
        <taxon>Sacoglossa</taxon>
        <taxon>Placobranchoidea</taxon>
        <taxon>Plakobranchidae</taxon>
        <taxon>Elysia</taxon>
    </lineage>
</organism>
<accession>A0A3S0ZDS7</accession>
<feature type="non-terminal residue" evidence="2">
    <location>
        <position position="248"/>
    </location>
</feature>
<sequence length="248" mass="27785">MESVALPVLCTCLFLVLAVQGEDERQVHCLGPNKPVQLENPFSDEQMKNVVAYYWFFKPKESLKEELLLSYTFTTVTVDNPRWKQYKEYGAQLDNPNLNDTGTYRASLTTLSTRTDINSEVILIIVDPPTLAEDMLVLFRKVSSETGETSLRCGALQNRGEPAVDLVLMGTDGSLMQSVYDNGYQIAILKEDVAEGTYKCKVADESPGRECISSQEEFWEAEYLLKKPKGGSSGNNVNKQCHSEVLYV</sequence>
<keyword evidence="1" id="KW-0732">Signal</keyword>
<gene>
    <name evidence="2" type="ORF">EGW08_019550</name>
</gene>
<evidence type="ECO:0000313" key="3">
    <source>
        <dbReference type="Proteomes" id="UP000271974"/>
    </source>
</evidence>